<keyword evidence="2" id="KW-1185">Reference proteome</keyword>
<protein>
    <submittedName>
        <fullName evidence="1">Uncharacterized protein</fullName>
    </submittedName>
</protein>
<dbReference type="AlphaFoldDB" id="A0AAV2LRT1"/>
<accession>A0AAV2LRT1</accession>
<evidence type="ECO:0000313" key="2">
    <source>
        <dbReference type="Proteomes" id="UP001497482"/>
    </source>
</evidence>
<gene>
    <name evidence="1" type="ORF">KC01_LOCUS31836</name>
</gene>
<proteinExistence type="predicted"/>
<reference evidence="1 2" key="1">
    <citation type="submission" date="2024-04" db="EMBL/GenBank/DDBJ databases">
        <authorList>
            <person name="Waldvogel A.-M."/>
            <person name="Schoenle A."/>
        </authorList>
    </citation>
    <scope>NUCLEOTIDE SEQUENCE [LARGE SCALE GENOMIC DNA]</scope>
</reference>
<sequence length="83" mass="8448">MLLQLSTQASVLAAINGGTVTGLRKSAVCKSSLELRQDSPISQWLGEPQVLGAEAVSSGQAPACCGLIPLTGGDLSCTARIHL</sequence>
<organism evidence="1 2">
    <name type="scientific">Knipowitschia caucasica</name>
    <name type="common">Caucasian dwarf goby</name>
    <name type="synonym">Pomatoschistus caucasicus</name>
    <dbReference type="NCBI Taxonomy" id="637954"/>
    <lineage>
        <taxon>Eukaryota</taxon>
        <taxon>Metazoa</taxon>
        <taxon>Chordata</taxon>
        <taxon>Craniata</taxon>
        <taxon>Vertebrata</taxon>
        <taxon>Euteleostomi</taxon>
        <taxon>Actinopterygii</taxon>
        <taxon>Neopterygii</taxon>
        <taxon>Teleostei</taxon>
        <taxon>Neoteleostei</taxon>
        <taxon>Acanthomorphata</taxon>
        <taxon>Gobiaria</taxon>
        <taxon>Gobiiformes</taxon>
        <taxon>Gobioidei</taxon>
        <taxon>Gobiidae</taxon>
        <taxon>Gobiinae</taxon>
        <taxon>Knipowitschia</taxon>
    </lineage>
</organism>
<dbReference type="EMBL" id="OZ035826">
    <property type="protein sequence ID" value="CAL1604296.1"/>
    <property type="molecule type" value="Genomic_DNA"/>
</dbReference>
<evidence type="ECO:0000313" key="1">
    <source>
        <dbReference type="EMBL" id="CAL1604296.1"/>
    </source>
</evidence>
<name>A0AAV2LRT1_KNICA</name>
<dbReference type="Proteomes" id="UP001497482">
    <property type="component" value="Chromosome 4"/>
</dbReference>